<dbReference type="AlphaFoldDB" id="A0A6J6SYD2"/>
<evidence type="ECO:0000256" key="1">
    <source>
        <dbReference type="ARBA" id="ARBA00023122"/>
    </source>
</evidence>
<evidence type="ECO:0000313" key="3">
    <source>
        <dbReference type="EMBL" id="CAB4739850.1"/>
    </source>
</evidence>
<feature type="domain" description="CBS" evidence="2">
    <location>
        <begin position="8"/>
        <end position="66"/>
    </location>
</feature>
<dbReference type="EMBL" id="CAEZYZ010000028">
    <property type="protein sequence ID" value="CAB4739850.1"/>
    <property type="molecule type" value="Genomic_DNA"/>
</dbReference>
<feature type="domain" description="CBS" evidence="2">
    <location>
        <begin position="75"/>
        <end position="131"/>
    </location>
</feature>
<dbReference type="SUPFAM" id="SSF54631">
    <property type="entry name" value="CBS-domain pair"/>
    <property type="match status" value="1"/>
</dbReference>
<dbReference type="PROSITE" id="PS51371">
    <property type="entry name" value="CBS"/>
    <property type="match status" value="2"/>
</dbReference>
<proteinExistence type="predicted"/>
<protein>
    <submittedName>
        <fullName evidence="3">Unannotated protein</fullName>
    </submittedName>
</protein>
<dbReference type="InterPro" id="IPR044725">
    <property type="entry name" value="CBSX3_CBS_dom"/>
</dbReference>
<evidence type="ECO:0000259" key="2">
    <source>
        <dbReference type="PROSITE" id="PS51371"/>
    </source>
</evidence>
<gene>
    <name evidence="3" type="ORF">UFOPK2810_00264</name>
</gene>
<dbReference type="InterPro" id="IPR000644">
    <property type="entry name" value="CBS_dom"/>
</dbReference>
<dbReference type="CDD" id="cd04623">
    <property type="entry name" value="CBS_pair_bac_euk"/>
    <property type="match status" value="1"/>
</dbReference>
<organism evidence="3">
    <name type="scientific">freshwater metagenome</name>
    <dbReference type="NCBI Taxonomy" id="449393"/>
    <lineage>
        <taxon>unclassified sequences</taxon>
        <taxon>metagenomes</taxon>
        <taxon>ecological metagenomes</taxon>
    </lineage>
</organism>
<reference evidence="3" key="1">
    <citation type="submission" date="2020-05" db="EMBL/GenBank/DDBJ databases">
        <authorList>
            <person name="Chiriac C."/>
            <person name="Salcher M."/>
            <person name="Ghai R."/>
            <person name="Kavagutti S V."/>
        </authorList>
    </citation>
    <scope>NUCLEOTIDE SEQUENCE</scope>
</reference>
<accession>A0A6J6SYD2</accession>
<dbReference type="PANTHER" id="PTHR43080">
    <property type="entry name" value="CBS DOMAIN-CONTAINING PROTEIN CBSX3, MITOCHONDRIAL"/>
    <property type="match status" value="1"/>
</dbReference>
<dbReference type="Gene3D" id="3.10.580.10">
    <property type="entry name" value="CBS-domain"/>
    <property type="match status" value="1"/>
</dbReference>
<name>A0A6J6SYD2_9ZZZZ</name>
<dbReference type="Pfam" id="PF00571">
    <property type="entry name" value="CBS"/>
    <property type="match status" value="2"/>
</dbReference>
<keyword evidence="1" id="KW-0129">CBS domain</keyword>
<dbReference type="PANTHER" id="PTHR43080:SF2">
    <property type="entry name" value="CBS DOMAIN-CONTAINING PROTEIN"/>
    <property type="match status" value="1"/>
</dbReference>
<dbReference type="InterPro" id="IPR046342">
    <property type="entry name" value="CBS_dom_sf"/>
</dbReference>
<dbReference type="SMART" id="SM00116">
    <property type="entry name" value="CBS"/>
    <property type="match status" value="2"/>
</dbReference>
<dbReference type="InterPro" id="IPR051257">
    <property type="entry name" value="Diverse_CBS-Domain"/>
</dbReference>
<sequence length="144" mass="15062">MQLATILGSKGRAVLTIHPEASVAGLVAMLTEHSVGALVVSPDGAIISGIVSERDVVRSLMHGSTVLDAPVASIMTPQVYCAPPTASIDELMHLMTERRIRHVPITDDTGGLIGIVSIGDVVKSRLGELEGERAALLDYITRGG</sequence>